<protein>
    <submittedName>
        <fullName evidence="1">DUF2591 domain-containing protein</fullName>
    </submittedName>
</protein>
<name>A0AAN5MEJ5_MORMO</name>
<organism evidence="1 2">
    <name type="scientific">Morganella morganii</name>
    <name type="common">Proteus morganii</name>
    <dbReference type="NCBI Taxonomy" id="582"/>
    <lineage>
        <taxon>Bacteria</taxon>
        <taxon>Pseudomonadati</taxon>
        <taxon>Pseudomonadota</taxon>
        <taxon>Gammaproteobacteria</taxon>
        <taxon>Enterobacterales</taxon>
        <taxon>Morganellaceae</taxon>
        <taxon>Morganella</taxon>
    </lineage>
</organism>
<dbReference type="RefSeq" id="WP_369444214.1">
    <property type="nucleotide sequence ID" value="NZ_JBFZHD010000001.1"/>
</dbReference>
<proteinExistence type="predicted"/>
<dbReference type="Pfam" id="PF10765">
    <property type="entry name" value="Phage_P22_NinX"/>
    <property type="match status" value="1"/>
</dbReference>
<accession>A0AAN5MEJ5</accession>
<reference evidence="1" key="2">
    <citation type="submission" date="2020-10" db="EMBL/GenBank/DDBJ databases">
        <authorList>
            <consortium name="NCBI Pathogen Detection Project"/>
        </authorList>
    </citation>
    <scope>NUCLEOTIDE SEQUENCE</scope>
    <source>
        <strain evidence="1">Morganella morganii ARLG-3209</strain>
    </source>
</reference>
<evidence type="ECO:0000313" key="1">
    <source>
        <dbReference type="EMBL" id="HAT3807782.1"/>
    </source>
</evidence>
<evidence type="ECO:0000313" key="2">
    <source>
        <dbReference type="Proteomes" id="UP000865968"/>
    </source>
</evidence>
<reference evidence="1" key="1">
    <citation type="journal article" date="2018" name="Genome Biol.">
        <title>SKESA: strategic k-mer extension for scrupulous assemblies.</title>
        <authorList>
            <person name="Souvorov A."/>
            <person name="Agarwala R."/>
            <person name="Lipman D.J."/>
        </authorList>
    </citation>
    <scope>NUCLEOTIDE SEQUENCE</scope>
    <source>
        <strain evidence="1">Morganella morganii ARLG-3209</strain>
    </source>
</reference>
<dbReference type="Proteomes" id="UP000865968">
    <property type="component" value="Unassembled WGS sequence"/>
</dbReference>
<gene>
    <name evidence="1" type="ORF">I8608_000581</name>
</gene>
<sequence length="119" mass="13121">MKTVKTSELSGRALDWAVAQAMGMQVEIGAEYIVDASKCVYVPSGSWVICGEFVEKYSIELVNELIPDEQWGGRMVWSASCNYVQDGYEDGDTPRIAICRAVVAVKIGSEVRVPEELLK</sequence>
<dbReference type="InterPro" id="IPR019701">
    <property type="entry name" value="Phage_P22_NinX"/>
</dbReference>
<dbReference type="EMBL" id="DACSWI010000001">
    <property type="protein sequence ID" value="HAT3807782.1"/>
    <property type="molecule type" value="Genomic_DNA"/>
</dbReference>
<comment type="caution">
    <text evidence="1">The sequence shown here is derived from an EMBL/GenBank/DDBJ whole genome shotgun (WGS) entry which is preliminary data.</text>
</comment>
<dbReference type="AlphaFoldDB" id="A0AAN5MEJ5"/>